<keyword evidence="8" id="KW-0378">Hydrolase</keyword>
<keyword evidence="3 5" id="KW-0067">ATP-binding</keyword>
<evidence type="ECO:0000256" key="1">
    <source>
        <dbReference type="ARBA" id="ARBA00009771"/>
    </source>
</evidence>
<keyword evidence="8" id="KW-0645">Protease</keyword>
<organism evidence="8 9">
    <name type="scientific">Candidatus Litorirhabdus singularis</name>
    <dbReference type="NCBI Taxonomy" id="2518993"/>
    <lineage>
        <taxon>Bacteria</taxon>
        <taxon>Pseudomonadati</taxon>
        <taxon>Pseudomonadota</taxon>
        <taxon>Gammaproteobacteria</taxon>
        <taxon>Cellvibrionales</taxon>
        <taxon>Halieaceae</taxon>
        <taxon>Candidatus Litorirhabdus</taxon>
    </lineage>
</organism>
<dbReference type="SMART" id="SM01086">
    <property type="entry name" value="ClpB_D2-small"/>
    <property type="match status" value="1"/>
</dbReference>
<feature type="binding site" evidence="5">
    <location>
        <position position="253"/>
    </location>
    <ligand>
        <name>ATP</name>
        <dbReference type="ChEBI" id="CHEBI:30616"/>
    </ligand>
</feature>
<dbReference type="InterPro" id="IPR027417">
    <property type="entry name" value="P-loop_NTPase"/>
</dbReference>
<dbReference type="InterPro" id="IPR004491">
    <property type="entry name" value="HslU"/>
</dbReference>
<comment type="function">
    <text evidence="5">ATPase subunit of a proteasome-like degradation complex; this subunit has chaperone activity. The binding of ATP and its subsequent hydrolysis by HslU are essential for unfolding of protein substrates subsequently hydrolyzed by HslV. HslU recognizes the N-terminal part of its protein substrates and unfolds these before they are guided to HslV for hydrolysis.</text>
</comment>
<dbReference type="NCBIfam" id="TIGR00390">
    <property type="entry name" value="hslU"/>
    <property type="match status" value="1"/>
</dbReference>
<dbReference type="PANTHER" id="PTHR48102:SF3">
    <property type="entry name" value="ATP-DEPENDENT PROTEASE ATPASE SUBUNIT HSLU"/>
    <property type="match status" value="1"/>
</dbReference>
<comment type="subcellular location">
    <subcellularLocation>
        <location evidence="5">Cytoplasm</location>
    </subcellularLocation>
</comment>
<dbReference type="InterPro" id="IPR003593">
    <property type="entry name" value="AAA+_ATPase"/>
</dbReference>
<comment type="subunit">
    <text evidence="5">A double ring-shaped homohexamer of HslV is capped on each side by a ring-shaped HslU homohexamer. The assembly of the HslU/HslV complex is dependent on binding of ATP.</text>
</comment>
<dbReference type="Pfam" id="PF00004">
    <property type="entry name" value="AAA"/>
    <property type="match status" value="1"/>
</dbReference>
<keyword evidence="4 5" id="KW-0143">Chaperone</keyword>
<reference evidence="8" key="1">
    <citation type="submission" date="2019-02" db="EMBL/GenBank/DDBJ databases">
        <authorList>
            <person name="Li S.-H."/>
        </authorList>
    </citation>
    <scope>NUCLEOTIDE SEQUENCE</scope>
    <source>
        <strain evidence="8">IMCC14734</strain>
    </source>
</reference>
<dbReference type="EMBL" id="SHNN01000001">
    <property type="protein sequence ID" value="MCX2979786.1"/>
    <property type="molecule type" value="Genomic_DNA"/>
</dbReference>
<evidence type="ECO:0000256" key="2">
    <source>
        <dbReference type="ARBA" id="ARBA00022741"/>
    </source>
</evidence>
<evidence type="ECO:0000256" key="3">
    <source>
        <dbReference type="ARBA" id="ARBA00022840"/>
    </source>
</evidence>
<dbReference type="SUPFAM" id="SSF52540">
    <property type="entry name" value="P-loop containing nucleoside triphosphate hydrolases"/>
    <property type="match status" value="1"/>
</dbReference>
<evidence type="ECO:0000256" key="5">
    <source>
        <dbReference type="HAMAP-Rule" id="MF_00249"/>
    </source>
</evidence>
<keyword evidence="9" id="KW-1185">Reference proteome</keyword>
<comment type="similarity">
    <text evidence="1 5">Belongs to the ClpX chaperone family. HslU subfamily.</text>
</comment>
<evidence type="ECO:0000256" key="4">
    <source>
        <dbReference type="ARBA" id="ARBA00023186"/>
    </source>
</evidence>
<evidence type="ECO:0000259" key="6">
    <source>
        <dbReference type="SMART" id="SM00382"/>
    </source>
</evidence>
<keyword evidence="2 5" id="KW-0547">Nucleotide-binding</keyword>
<evidence type="ECO:0000313" key="8">
    <source>
        <dbReference type="EMBL" id="MCX2979786.1"/>
    </source>
</evidence>
<dbReference type="InterPro" id="IPR019489">
    <property type="entry name" value="Clp_ATPase_C"/>
</dbReference>
<dbReference type="SMART" id="SM00382">
    <property type="entry name" value="AAA"/>
    <property type="match status" value="1"/>
</dbReference>
<evidence type="ECO:0000313" key="9">
    <source>
        <dbReference type="Proteomes" id="UP001143362"/>
    </source>
</evidence>
<name>A0ABT3TDC3_9GAMM</name>
<dbReference type="Gene3D" id="3.40.50.300">
    <property type="entry name" value="P-loop containing nucleotide triphosphate hydrolases"/>
    <property type="match status" value="2"/>
</dbReference>
<dbReference type="Gene3D" id="1.10.8.60">
    <property type="match status" value="1"/>
</dbReference>
<evidence type="ECO:0000259" key="7">
    <source>
        <dbReference type="SMART" id="SM01086"/>
    </source>
</evidence>
<dbReference type="NCBIfam" id="NF003544">
    <property type="entry name" value="PRK05201.1"/>
    <property type="match status" value="1"/>
</dbReference>
<feature type="domain" description="AAA+ ATPase" evidence="6">
    <location>
        <begin position="49"/>
        <end position="329"/>
    </location>
</feature>
<proteinExistence type="inferred from homology"/>
<dbReference type="Pfam" id="PF07724">
    <property type="entry name" value="AAA_2"/>
    <property type="match status" value="1"/>
</dbReference>
<comment type="caution">
    <text evidence="8">The sequence shown here is derived from an EMBL/GenBank/DDBJ whole genome shotgun (WGS) entry which is preliminary data.</text>
</comment>
<feature type="binding site" evidence="5">
    <location>
        <position position="318"/>
    </location>
    <ligand>
        <name>ATP</name>
        <dbReference type="ChEBI" id="CHEBI:30616"/>
    </ligand>
</feature>
<dbReference type="Proteomes" id="UP001143362">
    <property type="component" value="Unassembled WGS sequence"/>
</dbReference>
<dbReference type="GO" id="GO:0006508">
    <property type="term" value="P:proteolysis"/>
    <property type="evidence" value="ECO:0007669"/>
    <property type="project" value="UniProtKB-KW"/>
</dbReference>
<feature type="domain" description="Clp ATPase C-terminal" evidence="7">
    <location>
        <begin position="332"/>
        <end position="433"/>
    </location>
</feature>
<dbReference type="CDD" id="cd19498">
    <property type="entry name" value="RecA-like_HslU"/>
    <property type="match status" value="1"/>
</dbReference>
<dbReference type="InterPro" id="IPR050052">
    <property type="entry name" value="ATP-dep_Clp_protease_ClpX"/>
</dbReference>
<dbReference type="RefSeq" id="WP_279243781.1">
    <property type="nucleotide sequence ID" value="NZ_SHNN01000001.1"/>
</dbReference>
<dbReference type="GO" id="GO:0008233">
    <property type="term" value="F:peptidase activity"/>
    <property type="evidence" value="ECO:0007669"/>
    <property type="project" value="UniProtKB-KW"/>
</dbReference>
<feature type="binding site" evidence="5">
    <location>
        <position position="390"/>
    </location>
    <ligand>
        <name>ATP</name>
        <dbReference type="ChEBI" id="CHEBI:30616"/>
    </ligand>
</feature>
<feature type="binding site" evidence="5">
    <location>
        <position position="18"/>
    </location>
    <ligand>
        <name>ATP</name>
        <dbReference type="ChEBI" id="CHEBI:30616"/>
    </ligand>
</feature>
<accession>A0ABT3TDC3</accession>
<dbReference type="HAMAP" id="MF_00249">
    <property type="entry name" value="HslU"/>
    <property type="match status" value="1"/>
</dbReference>
<gene>
    <name evidence="5 8" type="primary">hslU</name>
    <name evidence="8" type="ORF">EYC98_02790</name>
</gene>
<protein>
    <recommendedName>
        <fullName evidence="5">ATP-dependent protease ATPase subunit HslU</fullName>
    </recommendedName>
    <alternativeName>
        <fullName evidence="5">Unfoldase HslU</fullName>
    </alternativeName>
</protein>
<sequence length="442" mass="49595">MSNMTPREIVHELDKHIIGQSDAKRAVAIALRNRWRRMQLKEELRAEITPKNILMIGPTGVGKTEIARRLAKLANAPFIKVEATKFTEVGYVGRDVDSIVRDLVDMSINMLREQEMEKVRFRAEEAAEERILDVLLTPPRDSNGTTREDSGTRQMLRKKLREGELDDREIEVELSAASAGVEIMAPPGMEEMTNQLQSMFSNLSGQQKKTRKVTVKIAFEKLREEEAAKMVNEEELKQRAVSNAEQTGIVFIDELDKVAKRSEGAGADVSREGVQRDLLPMIEGCTVSTKHGMIRTDHILFIASGAFHLAKPSDLIPELQGRLPIRVELAALSTEDFQRILTEPDASLTEQYQALLATEGLQLAFTDDGIEKIAQTAWHVNESTENIGARRLHTVMERLLEDASFNATDSSMQDKTLNIDAAYVDQQLGELSQNDDLSRFIL</sequence>
<dbReference type="InterPro" id="IPR003959">
    <property type="entry name" value="ATPase_AAA_core"/>
</dbReference>
<dbReference type="PANTHER" id="PTHR48102">
    <property type="entry name" value="ATP-DEPENDENT CLP PROTEASE ATP-BINDING SUBUNIT CLPX-LIKE, MITOCHONDRIAL-RELATED"/>
    <property type="match status" value="1"/>
</dbReference>
<feature type="binding site" evidence="5">
    <location>
        <begin position="60"/>
        <end position="65"/>
    </location>
    <ligand>
        <name>ATP</name>
        <dbReference type="ChEBI" id="CHEBI:30616"/>
    </ligand>
</feature>
<keyword evidence="5" id="KW-0963">Cytoplasm</keyword>